<dbReference type="EMBL" id="JH717883">
    <property type="protein sequence ID" value="EWY79299.1"/>
    <property type="molecule type" value="Genomic_DNA"/>
</dbReference>
<proteinExistence type="predicted"/>
<protein>
    <submittedName>
        <fullName evidence="1">Uncharacterized protein</fullName>
    </submittedName>
</protein>
<dbReference type="AlphaFoldDB" id="W9HE53"/>
<gene>
    <name evidence="1" type="ORF">FOYG_17533</name>
</gene>
<evidence type="ECO:0000313" key="2">
    <source>
        <dbReference type="Proteomes" id="UP000030753"/>
    </source>
</evidence>
<sequence length="36" mass="3771">MYSIQYIHGPKIFSFSTTACNALGPADPSAPAIDSV</sequence>
<name>W9HE53_FUSOX</name>
<accession>W9HE53</accession>
<dbReference type="Proteomes" id="UP000030753">
    <property type="component" value="Unassembled WGS sequence"/>
</dbReference>
<evidence type="ECO:0000313" key="1">
    <source>
        <dbReference type="EMBL" id="EWY79299.1"/>
    </source>
</evidence>
<dbReference type="HOGENOM" id="CLU_3359679_0_0_1"/>
<organism evidence="1 2">
    <name type="scientific">Fusarium oxysporum NRRL 32931</name>
    <dbReference type="NCBI Taxonomy" id="660029"/>
    <lineage>
        <taxon>Eukaryota</taxon>
        <taxon>Fungi</taxon>
        <taxon>Dikarya</taxon>
        <taxon>Ascomycota</taxon>
        <taxon>Pezizomycotina</taxon>
        <taxon>Sordariomycetes</taxon>
        <taxon>Hypocreomycetidae</taxon>
        <taxon>Hypocreales</taxon>
        <taxon>Nectriaceae</taxon>
        <taxon>Fusarium</taxon>
        <taxon>Fusarium oxysporum species complex</taxon>
    </lineage>
</organism>
<reference evidence="1 2" key="1">
    <citation type="submission" date="2011-06" db="EMBL/GenBank/DDBJ databases">
        <title>The Genome Sequence of Fusarium oxysporum FOSC 3-a.</title>
        <authorList>
            <consortium name="The Broad Institute Genome Sequencing Platform"/>
            <person name="Ma L.-J."/>
            <person name="Gale L.R."/>
            <person name="Schwartz D.C."/>
            <person name="Zhou S."/>
            <person name="Corby-Kistler H."/>
            <person name="Young S.K."/>
            <person name="Zeng Q."/>
            <person name="Gargeya S."/>
            <person name="Fitzgerald M."/>
            <person name="Haas B."/>
            <person name="Abouelleil A."/>
            <person name="Alvarado L."/>
            <person name="Arachchi H.M."/>
            <person name="Berlin A."/>
            <person name="Brown A."/>
            <person name="Chapman S.B."/>
            <person name="Chen Z."/>
            <person name="Dunbar C."/>
            <person name="Freedman E."/>
            <person name="Gearin G."/>
            <person name="Gellesch M."/>
            <person name="Goldberg J."/>
            <person name="Griggs A."/>
            <person name="Gujja S."/>
            <person name="Heiman D."/>
            <person name="Howarth C."/>
            <person name="Larson L."/>
            <person name="Lui A."/>
            <person name="MacDonald P.J.P."/>
            <person name="Mehta T."/>
            <person name="Montmayeur A."/>
            <person name="Murphy C."/>
            <person name="Neiman D."/>
            <person name="Pearson M."/>
            <person name="Priest M."/>
            <person name="Roberts A."/>
            <person name="Saif S."/>
            <person name="Shea T."/>
            <person name="Shenoy N."/>
            <person name="Sisk P."/>
            <person name="Stolte C."/>
            <person name="Sykes S."/>
            <person name="Wortman J."/>
            <person name="Nusbaum C."/>
            <person name="Birren B."/>
        </authorList>
    </citation>
    <scope>NUCLEOTIDE SEQUENCE [LARGE SCALE GENOMIC DNA]</scope>
    <source>
        <strain evidence="2">FOSC 3-a</strain>
    </source>
</reference>